<name>A0A3A5MY04_9MICO</name>
<comment type="caution">
    <text evidence="3">The sequence shown here is derived from an EMBL/GenBank/DDBJ whole genome shotgun (WGS) entry which is preliminary data.</text>
</comment>
<evidence type="ECO:0000313" key="4">
    <source>
        <dbReference type="Proteomes" id="UP000272015"/>
    </source>
</evidence>
<dbReference type="Pfam" id="PF01381">
    <property type="entry name" value="HTH_3"/>
    <property type="match status" value="1"/>
</dbReference>
<dbReference type="SMART" id="SM00530">
    <property type="entry name" value="HTH_XRE"/>
    <property type="match status" value="1"/>
</dbReference>
<dbReference type="Pfam" id="PF06114">
    <property type="entry name" value="Peptidase_M78"/>
    <property type="match status" value="1"/>
</dbReference>
<dbReference type="PANTHER" id="PTHR43236:SF1">
    <property type="entry name" value="BLL7220 PROTEIN"/>
    <property type="match status" value="1"/>
</dbReference>
<dbReference type="GO" id="GO:0003677">
    <property type="term" value="F:DNA binding"/>
    <property type="evidence" value="ECO:0007669"/>
    <property type="project" value="InterPro"/>
</dbReference>
<dbReference type="InterPro" id="IPR010982">
    <property type="entry name" value="Lambda_DNA-bd_dom_sf"/>
</dbReference>
<dbReference type="Gene3D" id="1.10.10.2910">
    <property type="match status" value="1"/>
</dbReference>
<dbReference type="InterPro" id="IPR052345">
    <property type="entry name" value="Rad_response_metalloprotease"/>
</dbReference>
<dbReference type="InterPro" id="IPR010359">
    <property type="entry name" value="IrrE_HExxH"/>
</dbReference>
<dbReference type="PROSITE" id="PS50943">
    <property type="entry name" value="HTH_CROC1"/>
    <property type="match status" value="1"/>
</dbReference>
<dbReference type="OrthoDB" id="9794834at2"/>
<protein>
    <submittedName>
        <fullName evidence="3">ImmA/IrrE family metallo-endopeptidase</fullName>
    </submittedName>
</protein>
<evidence type="ECO:0000313" key="3">
    <source>
        <dbReference type="EMBL" id="RJT90044.1"/>
    </source>
</evidence>
<dbReference type="AlphaFoldDB" id="A0A3A5MY04"/>
<dbReference type="RefSeq" id="WP_119972618.1">
    <property type="nucleotide sequence ID" value="NZ_JBHSQA010000026.1"/>
</dbReference>
<gene>
    <name evidence="3" type="ORF">D6T64_05085</name>
</gene>
<dbReference type="Proteomes" id="UP000272015">
    <property type="component" value="Unassembled WGS sequence"/>
</dbReference>
<dbReference type="CDD" id="cd00093">
    <property type="entry name" value="HTH_XRE"/>
    <property type="match status" value="1"/>
</dbReference>
<dbReference type="InterPro" id="IPR001387">
    <property type="entry name" value="Cro/C1-type_HTH"/>
</dbReference>
<reference evidence="3 4" key="1">
    <citation type="submission" date="2018-09" db="EMBL/GenBank/DDBJ databases">
        <title>Novel species of Cryobacterium.</title>
        <authorList>
            <person name="Liu Q."/>
            <person name="Xin Y.-H."/>
        </authorList>
    </citation>
    <scope>NUCLEOTIDE SEQUENCE [LARGE SCALE GENOMIC DNA]</scope>
    <source>
        <strain evidence="3 4">Hh39</strain>
    </source>
</reference>
<dbReference type="EMBL" id="QZVS01000065">
    <property type="protein sequence ID" value="RJT90044.1"/>
    <property type="molecule type" value="Genomic_DNA"/>
</dbReference>
<dbReference type="PANTHER" id="PTHR43236">
    <property type="entry name" value="ANTITOXIN HIGA1"/>
    <property type="match status" value="1"/>
</dbReference>
<evidence type="ECO:0000256" key="1">
    <source>
        <dbReference type="ARBA" id="ARBA00007227"/>
    </source>
</evidence>
<comment type="similarity">
    <text evidence="1">Belongs to the short-chain fatty acyl-CoA assimilation regulator (ScfR) family.</text>
</comment>
<keyword evidence="4" id="KW-1185">Reference proteome</keyword>
<dbReference type="SUPFAM" id="SSF47413">
    <property type="entry name" value="lambda repressor-like DNA-binding domains"/>
    <property type="match status" value="1"/>
</dbReference>
<feature type="domain" description="HTH cro/C1-type" evidence="2">
    <location>
        <begin position="23"/>
        <end position="79"/>
    </location>
</feature>
<accession>A0A3A5MY04</accession>
<proteinExistence type="inferred from homology"/>
<dbReference type="Gene3D" id="1.10.260.40">
    <property type="entry name" value="lambda repressor-like DNA-binding domains"/>
    <property type="match status" value="1"/>
</dbReference>
<organism evidence="3 4">
    <name type="scientific">Cryobacterium melibiosiphilum</name>
    <dbReference type="NCBI Taxonomy" id="995039"/>
    <lineage>
        <taxon>Bacteria</taxon>
        <taxon>Bacillati</taxon>
        <taxon>Actinomycetota</taxon>
        <taxon>Actinomycetes</taxon>
        <taxon>Micrococcales</taxon>
        <taxon>Microbacteriaceae</taxon>
        <taxon>Cryobacterium</taxon>
    </lineage>
</organism>
<evidence type="ECO:0000259" key="2">
    <source>
        <dbReference type="PROSITE" id="PS50943"/>
    </source>
</evidence>
<sequence>MLTLTSLEMPPQYERPRVYGARVKDARILEGLKAGDVATRIGMGVTRYSRLESSEAFSPIDVDELAKLSDVLGFDEDYFSSPPVTVVERSALCFRAKKSMTKTQEDEVAAWARLCGDLLHGVLLETGELVKLSLPQTPSDLPPDEAAHLAREALGIRPDSPIAQLMRVLERAGVFIFSAEFAAEATARHDAVSLWVGEARQRPVVLVRDIDSWERTRMSLAHEVGHLVLHRYAKPEDAEEAAFAFAGEFLMPGDSLKNEWPAHATLESLLPLKLRWGVSISALIEQGHRLGLITPERRRSLYKQLSTRRQYPSGKTWREQEPGFDRREVEKPLLITRLIERAYDKNINIETLRRKINSWPARFLAPLVDGQFRAPAALPSAIAGSNLNVTSIFSRSE</sequence>